<dbReference type="AlphaFoldDB" id="A0A7Y0DYU2"/>
<dbReference type="InterPro" id="IPR013901">
    <property type="entry name" value="Anthrone_oxy"/>
</dbReference>
<evidence type="ECO:0000256" key="1">
    <source>
        <dbReference type="SAM" id="Phobius"/>
    </source>
</evidence>
<proteinExistence type="predicted"/>
<feature type="transmembrane region" description="Helical" evidence="1">
    <location>
        <begin position="85"/>
        <end position="107"/>
    </location>
</feature>
<organism evidence="2 3">
    <name type="scientific">Pacificispira spongiicola</name>
    <dbReference type="NCBI Taxonomy" id="2729598"/>
    <lineage>
        <taxon>Bacteria</taxon>
        <taxon>Pseudomonadati</taxon>
        <taxon>Pseudomonadota</taxon>
        <taxon>Alphaproteobacteria</taxon>
        <taxon>Rhodospirillales</taxon>
        <taxon>Rhodospirillaceae</taxon>
        <taxon>Pacificispira</taxon>
    </lineage>
</organism>
<dbReference type="Pfam" id="PF08592">
    <property type="entry name" value="Anthrone_oxy"/>
    <property type="match status" value="1"/>
</dbReference>
<sequence length="164" mass="17686">MSIDWTVYALLAAGLASALVAGVFQSFSDFIMRSLSAARPISGIDAMQMINRKVYRSLFLVLLLGLVPALPVLAWAISADLSTAAMTWTIAGSTVYGVFVFLITLAGNVPMNKRLDRLPTDSAEAAAYWTVYRRVWTRWNHVRTVGSAITAVCLTVAATIQAAA</sequence>
<gene>
    <name evidence="2" type="ORF">HH303_06460</name>
</gene>
<keyword evidence="1" id="KW-0812">Transmembrane</keyword>
<dbReference type="EMBL" id="JABBNT010000002">
    <property type="protein sequence ID" value="NMM44111.1"/>
    <property type="molecule type" value="Genomic_DNA"/>
</dbReference>
<keyword evidence="1" id="KW-0472">Membrane</keyword>
<keyword evidence="3" id="KW-1185">Reference proteome</keyword>
<feature type="transmembrane region" description="Helical" evidence="1">
    <location>
        <begin position="6"/>
        <end position="24"/>
    </location>
</feature>
<comment type="caution">
    <text evidence="2">The sequence shown here is derived from an EMBL/GenBank/DDBJ whole genome shotgun (WGS) entry which is preliminary data.</text>
</comment>
<dbReference type="RefSeq" id="WP_169624415.1">
    <property type="nucleotide sequence ID" value="NZ_JABBNT010000002.1"/>
</dbReference>
<keyword evidence="1" id="KW-1133">Transmembrane helix</keyword>
<evidence type="ECO:0000313" key="2">
    <source>
        <dbReference type="EMBL" id="NMM44111.1"/>
    </source>
</evidence>
<name>A0A7Y0DYU2_9PROT</name>
<reference evidence="2 3" key="1">
    <citation type="submission" date="2020-04" db="EMBL/GenBank/DDBJ databases">
        <title>Rhodospirillaceae bacterium KN72 isolated from deep sea.</title>
        <authorList>
            <person name="Zhang D.-C."/>
        </authorList>
    </citation>
    <scope>NUCLEOTIDE SEQUENCE [LARGE SCALE GENOMIC DNA]</scope>
    <source>
        <strain evidence="2 3">KN72</strain>
    </source>
</reference>
<dbReference type="Proteomes" id="UP000539372">
    <property type="component" value="Unassembled WGS sequence"/>
</dbReference>
<feature type="transmembrane region" description="Helical" evidence="1">
    <location>
        <begin position="57"/>
        <end position="79"/>
    </location>
</feature>
<protein>
    <submittedName>
        <fullName evidence="2">DUF1772 domain-containing protein</fullName>
    </submittedName>
</protein>
<evidence type="ECO:0000313" key="3">
    <source>
        <dbReference type="Proteomes" id="UP000539372"/>
    </source>
</evidence>
<accession>A0A7Y0DYU2</accession>